<evidence type="ECO:0008006" key="4">
    <source>
        <dbReference type="Google" id="ProtNLM"/>
    </source>
</evidence>
<dbReference type="InterPro" id="IPR033379">
    <property type="entry name" value="Acid_Pase_AS"/>
</dbReference>
<dbReference type="OrthoDB" id="10257284at2759"/>
<dbReference type="EMBL" id="KI913959">
    <property type="protein sequence ID" value="ETW03279.1"/>
    <property type="molecule type" value="Genomic_DNA"/>
</dbReference>
<dbReference type="GO" id="GO:0016791">
    <property type="term" value="F:phosphatase activity"/>
    <property type="evidence" value="ECO:0007669"/>
    <property type="project" value="TreeGrafter"/>
</dbReference>
<proteinExistence type="inferred from homology"/>
<dbReference type="PROSITE" id="PS00616">
    <property type="entry name" value="HIS_ACID_PHOSPHAT_1"/>
    <property type="match status" value="1"/>
</dbReference>
<dbReference type="eggNOG" id="KOG3720">
    <property type="taxonomic scope" value="Eukaryota"/>
</dbReference>
<name>A0A024UAH7_9STRA</name>
<dbReference type="Pfam" id="PF00328">
    <property type="entry name" value="His_Phos_2"/>
    <property type="match status" value="1"/>
</dbReference>
<dbReference type="AlphaFoldDB" id="A0A024UAH7"/>
<dbReference type="CDD" id="cd07061">
    <property type="entry name" value="HP_HAP_like"/>
    <property type="match status" value="1"/>
</dbReference>
<dbReference type="InterPro" id="IPR029033">
    <property type="entry name" value="His_PPase_superfam"/>
</dbReference>
<dbReference type="InterPro" id="IPR050645">
    <property type="entry name" value="Histidine_acid_phosphatase"/>
</dbReference>
<evidence type="ECO:0000313" key="3">
    <source>
        <dbReference type="EMBL" id="ETW03279.1"/>
    </source>
</evidence>
<dbReference type="STRING" id="157072.A0A024UAH7"/>
<gene>
    <name evidence="3" type="ORF">H310_04786</name>
</gene>
<dbReference type="PANTHER" id="PTHR11567">
    <property type="entry name" value="ACID PHOSPHATASE-RELATED"/>
    <property type="match status" value="1"/>
</dbReference>
<accession>A0A024UAH7</accession>
<evidence type="ECO:0000256" key="1">
    <source>
        <dbReference type="ARBA" id="ARBA00005375"/>
    </source>
</evidence>
<dbReference type="PROSITE" id="PS00778">
    <property type="entry name" value="HIS_ACID_PHOSPHAT_2"/>
    <property type="match status" value="1"/>
</dbReference>
<comment type="similarity">
    <text evidence="1">Belongs to the histidine acid phosphatase family.</text>
</comment>
<dbReference type="Gene3D" id="3.40.50.1240">
    <property type="entry name" value="Phosphoglycerate mutase-like"/>
    <property type="match status" value="1"/>
</dbReference>
<dbReference type="PANTHER" id="PTHR11567:SF110">
    <property type="entry name" value="2-PHOSPHOXYLOSE PHOSPHATASE 1"/>
    <property type="match status" value="1"/>
</dbReference>
<evidence type="ECO:0000256" key="2">
    <source>
        <dbReference type="ARBA" id="ARBA00022801"/>
    </source>
</evidence>
<dbReference type="RefSeq" id="XP_008867508.1">
    <property type="nucleotide sequence ID" value="XM_008869286.1"/>
</dbReference>
<dbReference type="VEuPathDB" id="FungiDB:H310_04786"/>
<organism evidence="3">
    <name type="scientific">Aphanomyces invadans</name>
    <dbReference type="NCBI Taxonomy" id="157072"/>
    <lineage>
        <taxon>Eukaryota</taxon>
        <taxon>Sar</taxon>
        <taxon>Stramenopiles</taxon>
        <taxon>Oomycota</taxon>
        <taxon>Saprolegniomycetes</taxon>
        <taxon>Saprolegniales</taxon>
        <taxon>Verrucalvaceae</taxon>
        <taxon>Aphanomyces</taxon>
    </lineage>
</organism>
<keyword evidence="2" id="KW-0378">Hydrolase</keyword>
<dbReference type="InterPro" id="IPR000560">
    <property type="entry name" value="His_Pase_clade-2"/>
</dbReference>
<dbReference type="GeneID" id="20081836"/>
<sequence length="362" mass="40134">MELVHVLAVFRHGDRSPITGTVGTNLTMSEDETQYWTTELASEATCLRLNERVRVQSSGPLAGGVWPRGHLTERGVNDMTRLGVEFRKRYAALVPRDHDPHTLIYACSTNISRTILSAKSFLSGFCGGDRLSSDNPLVLHTVEPKDLTPVLTGQEYRLRAQQLRQLALATLHGYAALEVAVKQVIGIRGAVNWASLREVLDCRHTHELPFPEGISSAMYDAITRHAAWEWYMFYSDPQGGQRGFIQAMRNFHDLLRDAILTTPQGRRFTLVCAHDNSLVALVCALQLHHSSGFVPPPYGSTLVVEIYQDKSNGTHHVNVQWDGKAMRFPQQETSLVPIEVLHAAVASFIHATTASAPSTSSM</sequence>
<reference evidence="3" key="1">
    <citation type="submission" date="2013-12" db="EMBL/GenBank/DDBJ databases">
        <title>The Genome Sequence of Aphanomyces invadans NJM9701.</title>
        <authorList>
            <consortium name="The Broad Institute Genomics Platform"/>
            <person name="Russ C."/>
            <person name="Tyler B."/>
            <person name="van West P."/>
            <person name="Dieguez-Uribeondo J."/>
            <person name="Young S.K."/>
            <person name="Zeng Q."/>
            <person name="Gargeya S."/>
            <person name="Fitzgerald M."/>
            <person name="Abouelleil A."/>
            <person name="Alvarado L."/>
            <person name="Chapman S.B."/>
            <person name="Gainer-Dewar J."/>
            <person name="Goldberg J."/>
            <person name="Griggs A."/>
            <person name="Gujja S."/>
            <person name="Hansen M."/>
            <person name="Howarth C."/>
            <person name="Imamovic A."/>
            <person name="Ireland A."/>
            <person name="Larimer J."/>
            <person name="McCowan C."/>
            <person name="Murphy C."/>
            <person name="Pearson M."/>
            <person name="Poon T.W."/>
            <person name="Priest M."/>
            <person name="Roberts A."/>
            <person name="Saif S."/>
            <person name="Shea T."/>
            <person name="Sykes S."/>
            <person name="Wortman J."/>
            <person name="Nusbaum C."/>
            <person name="Birren B."/>
        </authorList>
    </citation>
    <scope>NUCLEOTIDE SEQUENCE [LARGE SCALE GENOMIC DNA]</scope>
    <source>
        <strain evidence="3">NJM9701</strain>
    </source>
</reference>
<protein>
    <recommendedName>
        <fullName evidence="4">Histidine acid phosphatase</fullName>
    </recommendedName>
</protein>
<dbReference type="SUPFAM" id="SSF53254">
    <property type="entry name" value="Phosphoglycerate mutase-like"/>
    <property type="match status" value="1"/>
</dbReference>